<dbReference type="RefSeq" id="WP_055065896.1">
    <property type="nucleotide sequence ID" value="NZ_CYZD01000004.1"/>
</dbReference>
<dbReference type="GO" id="GO:0016787">
    <property type="term" value="F:hydrolase activity"/>
    <property type="evidence" value="ECO:0007669"/>
    <property type="project" value="UniProtKB-KW"/>
</dbReference>
<dbReference type="Proteomes" id="UP000095409">
    <property type="component" value="Unassembled WGS sequence"/>
</dbReference>
<reference evidence="2 3" key="1">
    <citation type="submission" date="2015-09" db="EMBL/GenBank/DDBJ databases">
        <authorList>
            <consortium name="Pathogen Informatics"/>
        </authorList>
    </citation>
    <scope>NUCLEOTIDE SEQUENCE [LARGE SCALE GENOMIC DNA]</scope>
    <source>
        <strain evidence="2 3">2789STDY5608837</strain>
    </source>
</reference>
<dbReference type="InterPro" id="IPR036514">
    <property type="entry name" value="SGNH_hydro_sf"/>
</dbReference>
<evidence type="ECO:0000259" key="1">
    <source>
        <dbReference type="Pfam" id="PF13472"/>
    </source>
</evidence>
<dbReference type="EMBL" id="CYZD01000004">
    <property type="protein sequence ID" value="CUN92936.1"/>
    <property type="molecule type" value="Genomic_DNA"/>
</dbReference>
<protein>
    <submittedName>
        <fullName evidence="2">GDSL-like Lipase/Acylhydrolase</fullName>
    </submittedName>
</protein>
<keyword evidence="2" id="KW-0378">Hydrolase</keyword>
<dbReference type="Gene3D" id="3.40.50.1110">
    <property type="entry name" value="SGNH hydrolase"/>
    <property type="match status" value="1"/>
</dbReference>
<evidence type="ECO:0000313" key="2">
    <source>
        <dbReference type="EMBL" id="CUN92936.1"/>
    </source>
</evidence>
<accession>A0A174AZJ5</accession>
<dbReference type="SUPFAM" id="SSF52266">
    <property type="entry name" value="SGNH hydrolase"/>
    <property type="match status" value="1"/>
</dbReference>
<dbReference type="PANTHER" id="PTHR30383:SF29">
    <property type="entry name" value="SGNH HYDROLASE-TYPE ESTERASE DOMAIN-CONTAINING PROTEIN"/>
    <property type="match status" value="1"/>
</dbReference>
<proteinExistence type="predicted"/>
<gene>
    <name evidence="2" type="ORF">ERS852394_01162</name>
</gene>
<dbReference type="InterPro" id="IPR051532">
    <property type="entry name" value="Ester_Hydrolysis_Enzymes"/>
</dbReference>
<name>A0A174AZJ5_9FIRM</name>
<dbReference type="AlphaFoldDB" id="A0A174AZJ5"/>
<sequence>MNILCFGDSNTWGYKPDKSGRYDENIRWTGLLQKKLGSGYHIIEEGLCGRTTVFQDELREGRRGLDLIGVTVEMHNPIDLIIIMLGTNDCKTRYRASASVIAKGLDQVIRKARQNASRHFDLLVISPIHLGVGVGDADFDPEFDAASVAVSRNLANEYRKIALQNHAAFLNASDFAAPSVTDREHMDEKGHAALADAIYNKILALQKGLSHVI</sequence>
<organism evidence="2 3">
    <name type="scientific">Blautia obeum</name>
    <dbReference type="NCBI Taxonomy" id="40520"/>
    <lineage>
        <taxon>Bacteria</taxon>
        <taxon>Bacillati</taxon>
        <taxon>Bacillota</taxon>
        <taxon>Clostridia</taxon>
        <taxon>Lachnospirales</taxon>
        <taxon>Lachnospiraceae</taxon>
        <taxon>Blautia</taxon>
    </lineage>
</organism>
<dbReference type="InterPro" id="IPR013830">
    <property type="entry name" value="SGNH_hydro"/>
</dbReference>
<dbReference type="Pfam" id="PF13472">
    <property type="entry name" value="Lipase_GDSL_2"/>
    <property type="match status" value="1"/>
</dbReference>
<dbReference type="PANTHER" id="PTHR30383">
    <property type="entry name" value="THIOESTERASE 1/PROTEASE 1/LYSOPHOSPHOLIPASE L1"/>
    <property type="match status" value="1"/>
</dbReference>
<evidence type="ECO:0000313" key="3">
    <source>
        <dbReference type="Proteomes" id="UP000095409"/>
    </source>
</evidence>
<feature type="domain" description="SGNH hydrolase-type esterase" evidence="1">
    <location>
        <begin position="5"/>
        <end position="192"/>
    </location>
</feature>